<dbReference type="SMART" id="SM00825">
    <property type="entry name" value="PKS_KS"/>
    <property type="match status" value="1"/>
</dbReference>
<dbReference type="Pfam" id="PF00698">
    <property type="entry name" value="Acyl_transf_1"/>
    <property type="match status" value="1"/>
</dbReference>
<dbReference type="PROSITE" id="PS52019">
    <property type="entry name" value="PKS_MFAS_DH"/>
    <property type="match status" value="1"/>
</dbReference>
<dbReference type="GO" id="GO:0004312">
    <property type="term" value="F:fatty acid synthase activity"/>
    <property type="evidence" value="ECO:0007669"/>
    <property type="project" value="TreeGrafter"/>
</dbReference>
<feature type="region of interest" description="Disordered" evidence="6">
    <location>
        <begin position="1810"/>
        <end position="1854"/>
    </location>
</feature>
<dbReference type="GO" id="GO:0031177">
    <property type="term" value="F:phosphopantetheine binding"/>
    <property type="evidence" value="ECO:0007669"/>
    <property type="project" value="InterPro"/>
</dbReference>
<dbReference type="SUPFAM" id="SSF55048">
    <property type="entry name" value="Probable ACP-binding domain of malonyl-CoA ACP transacylase"/>
    <property type="match status" value="1"/>
</dbReference>
<dbReference type="InterPro" id="IPR049551">
    <property type="entry name" value="PKS_DH_C"/>
</dbReference>
<evidence type="ECO:0000259" key="7">
    <source>
        <dbReference type="PROSITE" id="PS50075"/>
    </source>
</evidence>
<dbReference type="PROSITE" id="PS50075">
    <property type="entry name" value="CARRIER"/>
    <property type="match status" value="1"/>
</dbReference>
<dbReference type="InterPro" id="IPR020806">
    <property type="entry name" value="PKS_PP-bd"/>
</dbReference>
<dbReference type="CDD" id="cd08955">
    <property type="entry name" value="KR_2_FAS_SDR_x"/>
    <property type="match status" value="1"/>
</dbReference>
<dbReference type="InterPro" id="IPR020807">
    <property type="entry name" value="PKS_DH"/>
</dbReference>
<dbReference type="InterPro" id="IPR042104">
    <property type="entry name" value="PKS_dehydratase_sf"/>
</dbReference>
<dbReference type="Gene3D" id="3.40.47.10">
    <property type="match status" value="1"/>
</dbReference>
<dbReference type="SUPFAM" id="SSF52151">
    <property type="entry name" value="FabD/lysophospholipase-like"/>
    <property type="match status" value="1"/>
</dbReference>
<dbReference type="InterPro" id="IPR049552">
    <property type="entry name" value="PKS_DH_N"/>
</dbReference>
<dbReference type="Gene3D" id="3.10.129.110">
    <property type="entry name" value="Polyketide synthase dehydratase"/>
    <property type="match status" value="1"/>
</dbReference>
<dbReference type="SUPFAM" id="SSF53901">
    <property type="entry name" value="Thiolase-like"/>
    <property type="match status" value="1"/>
</dbReference>
<keyword evidence="2" id="KW-0597">Phosphoprotein</keyword>
<dbReference type="SMART" id="SM00827">
    <property type="entry name" value="PKS_AT"/>
    <property type="match status" value="1"/>
</dbReference>
<dbReference type="SUPFAM" id="SSF51735">
    <property type="entry name" value="NAD(P)-binding Rossmann-fold domains"/>
    <property type="match status" value="2"/>
</dbReference>
<dbReference type="SMART" id="SM00822">
    <property type="entry name" value="PKS_KR"/>
    <property type="match status" value="1"/>
</dbReference>
<dbReference type="PROSITE" id="PS52004">
    <property type="entry name" value="KS3_2"/>
    <property type="match status" value="1"/>
</dbReference>
<protein>
    <submittedName>
        <fullName evidence="10">Phenolphthiocerol synthesis polyketide synthase type I Pks15/1</fullName>
        <ecNumber evidence="10">2.3.1.41</ecNumber>
    </submittedName>
</protein>
<evidence type="ECO:0000313" key="10">
    <source>
        <dbReference type="EMBL" id="PRQ06478.1"/>
    </source>
</evidence>
<dbReference type="Pfam" id="PF21089">
    <property type="entry name" value="PKS_DH_N"/>
    <property type="match status" value="1"/>
</dbReference>
<dbReference type="InterPro" id="IPR014031">
    <property type="entry name" value="Ketoacyl_synth_C"/>
</dbReference>
<keyword evidence="3 10" id="KW-0808">Transferase</keyword>
<dbReference type="Proteomes" id="UP000238823">
    <property type="component" value="Unassembled WGS sequence"/>
</dbReference>
<dbReference type="EC" id="2.3.1.41" evidence="10"/>
<dbReference type="FunFam" id="3.40.47.10:FF:000019">
    <property type="entry name" value="Polyketide synthase type I"/>
    <property type="match status" value="1"/>
</dbReference>
<dbReference type="InterPro" id="IPR014043">
    <property type="entry name" value="Acyl_transferase_dom"/>
</dbReference>
<evidence type="ECO:0000256" key="4">
    <source>
        <dbReference type="ARBA" id="ARBA00054155"/>
    </source>
</evidence>
<dbReference type="RefSeq" id="WP_106090765.1">
    <property type="nucleotide sequence ID" value="NZ_PVNL01000074.1"/>
</dbReference>
<dbReference type="InterPro" id="IPR050091">
    <property type="entry name" value="PKS_NRPS_Biosynth_Enz"/>
</dbReference>
<dbReference type="SMART" id="SM01294">
    <property type="entry name" value="PKS_PP_betabranch"/>
    <property type="match status" value="1"/>
</dbReference>
<dbReference type="Gene3D" id="3.30.70.3290">
    <property type="match status" value="1"/>
</dbReference>
<name>A0A2S9YN15_9BACT</name>
<dbReference type="InterPro" id="IPR016036">
    <property type="entry name" value="Malonyl_transacylase_ACP-bd"/>
</dbReference>
<dbReference type="PANTHER" id="PTHR43775">
    <property type="entry name" value="FATTY ACID SYNTHASE"/>
    <property type="match status" value="1"/>
</dbReference>
<keyword evidence="10" id="KW-0012">Acyltransferase</keyword>
<dbReference type="GO" id="GO:0004315">
    <property type="term" value="F:3-oxoacyl-[acyl-carrier-protein] synthase activity"/>
    <property type="evidence" value="ECO:0007669"/>
    <property type="project" value="UniProtKB-EC"/>
</dbReference>
<evidence type="ECO:0000313" key="11">
    <source>
        <dbReference type="Proteomes" id="UP000238823"/>
    </source>
</evidence>
<dbReference type="InterPro" id="IPR013968">
    <property type="entry name" value="PKS_KR"/>
</dbReference>
<dbReference type="Pfam" id="PF14765">
    <property type="entry name" value="PS-DH"/>
    <property type="match status" value="1"/>
</dbReference>
<dbReference type="Pfam" id="PF00109">
    <property type="entry name" value="ketoacyl-synt"/>
    <property type="match status" value="1"/>
</dbReference>
<proteinExistence type="predicted"/>
<dbReference type="Gene3D" id="3.40.366.10">
    <property type="entry name" value="Malonyl-Coenzyme A Acyl Carrier Protein, domain 2"/>
    <property type="match status" value="1"/>
</dbReference>
<dbReference type="InterPro" id="IPR016035">
    <property type="entry name" value="Acyl_Trfase/lysoPLipase"/>
</dbReference>
<feature type="domain" description="Carrier" evidence="7">
    <location>
        <begin position="1734"/>
        <end position="1808"/>
    </location>
</feature>
<feature type="compositionally biased region" description="Polar residues" evidence="6">
    <location>
        <begin position="1831"/>
        <end position="1845"/>
    </location>
</feature>
<dbReference type="EMBL" id="PVNL01000074">
    <property type="protein sequence ID" value="PRQ06478.1"/>
    <property type="molecule type" value="Genomic_DNA"/>
</dbReference>
<dbReference type="InterPro" id="IPR020841">
    <property type="entry name" value="PKS_Beta-ketoAc_synthase_dom"/>
</dbReference>
<organism evidence="10 11">
    <name type="scientific">Enhygromyxa salina</name>
    <dbReference type="NCBI Taxonomy" id="215803"/>
    <lineage>
        <taxon>Bacteria</taxon>
        <taxon>Pseudomonadati</taxon>
        <taxon>Myxococcota</taxon>
        <taxon>Polyangia</taxon>
        <taxon>Nannocystales</taxon>
        <taxon>Nannocystaceae</taxon>
        <taxon>Enhygromyxa</taxon>
    </lineage>
</organism>
<dbReference type="PANTHER" id="PTHR43775:SF51">
    <property type="entry name" value="INACTIVE PHENOLPHTHIOCEROL SYNTHESIS POLYKETIDE SYNTHASE TYPE I PKS1-RELATED"/>
    <property type="match status" value="1"/>
</dbReference>
<dbReference type="InterPro" id="IPR001227">
    <property type="entry name" value="Ac_transferase_dom_sf"/>
</dbReference>
<dbReference type="Pfam" id="PF08659">
    <property type="entry name" value="KR"/>
    <property type="match status" value="1"/>
</dbReference>
<feature type="region of interest" description="C-terminal hotdog fold" evidence="5">
    <location>
        <begin position="1065"/>
        <end position="1218"/>
    </location>
</feature>
<keyword evidence="1" id="KW-0596">Phosphopantetheine</keyword>
<comment type="function">
    <text evidence="4">Involved in production of the polyketide antibiotic thailandamide.</text>
</comment>
<dbReference type="SUPFAM" id="SSF47336">
    <property type="entry name" value="ACP-like"/>
    <property type="match status" value="1"/>
</dbReference>
<dbReference type="GO" id="GO:0071770">
    <property type="term" value="P:DIM/DIP cell wall layer assembly"/>
    <property type="evidence" value="ECO:0007669"/>
    <property type="project" value="TreeGrafter"/>
</dbReference>
<dbReference type="InterPro" id="IPR009081">
    <property type="entry name" value="PP-bd_ACP"/>
</dbReference>
<dbReference type="InterPro" id="IPR016039">
    <property type="entry name" value="Thiolase-like"/>
</dbReference>
<dbReference type="Pfam" id="PF02801">
    <property type="entry name" value="Ketoacyl-synt_C"/>
    <property type="match status" value="1"/>
</dbReference>
<feature type="domain" description="Ketosynthase family 3 (KS3)" evidence="8">
    <location>
        <begin position="27"/>
        <end position="456"/>
    </location>
</feature>
<dbReference type="InterPro" id="IPR036291">
    <property type="entry name" value="NAD(P)-bd_dom_sf"/>
</dbReference>
<dbReference type="InterPro" id="IPR049900">
    <property type="entry name" value="PKS_mFAS_DH"/>
</dbReference>
<evidence type="ECO:0000256" key="2">
    <source>
        <dbReference type="ARBA" id="ARBA00022553"/>
    </source>
</evidence>
<feature type="domain" description="PKS/mFAS DH" evidence="9">
    <location>
        <begin position="930"/>
        <end position="1218"/>
    </location>
</feature>
<accession>A0A2S9YN15</accession>
<reference evidence="10 11" key="1">
    <citation type="submission" date="2018-03" db="EMBL/GenBank/DDBJ databases">
        <title>Draft Genome Sequences of the Obligatory Marine Myxobacteria Enhygromyxa salina SWB007.</title>
        <authorList>
            <person name="Poehlein A."/>
            <person name="Moghaddam J.A."/>
            <person name="Harms H."/>
            <person name="Alanjari M."/>
            <person name="Koenig G.M."/>
            <person name="Daniel R."/>
            <person name="Schaeberle T.F."/>
        </authorList>
    </citation>
    <scope>NUCLEOTIDE SEQUENCE [LARGE SCALE GENOMIC DNA]</scope>
    <source>
        <strain evidence="10 11">SWB007</strain>
    </source>
</reference>
<feature type="region of interest" description="N-terminal hotdog fold" evidence="5">
    <location>
        <begin position="930"/>
        <end position="1053"/>
    </location>
</feature>
<evidence type="ECO:0000256" key="5">
    <source>
        <dbReference type="PROSITE-ProRule" id="PRU01363"/>
    </source>
</evidence>
<feature type="active site" description="Proton donor; for dehydratase activity" evidence="5">
    <location>
        <position position="1127"/>
    </location>
</feature>
<gene>
    <name evidence="10" type="ORF">ENSA7_37970</name>
</gene>
<feature type="active site" description="Proton acceptor; for dehydratase activity" evidence="5">
    <location>
        <position position="961"/>
    </location>
</feature>
<dbReference type="SMART" id="SM00823">
    <property type="entry name" value="PKS_PP"/>
    <property type="match status" value="1"/>
</dbReference>
<dbReference type="OrthoDB" id="7617297at2"/>
<dbReference type="InterPro" id="IPR014030">
    <property type="entry name" value="Ketoacyl_synth_N"/>
</dbReference>
<feature type="compositionally biased region" description="Basic and acidic residues" evidence="6">
    <location>
        <begin position="1814"/>
        <end position="1826"/>
    </location>
</feature>
<evidence type="ECO:0000259" key="9">
    <source>
        <dbReference type="PROSITE" id="PS52019"/>
    </source>
</evidence>
<sequence length="1877" mass="199629">MTGDELTPLQRAAFALKRMRARLDRHREPIAIVGMACRFPGGANDLDAYWAMLDEGRDAMTPVPERRWDAASLYREHPDPSSFWQTYMRSGNFLDHDIEGFDADFFRISPREAAAMDPQQRLLLEVAWEALEHAGVAPTSLRETETGVYVGLITGDYGRVPFEEVVPADLPYYGTGNAISFPAGRLSYFLGLQGPCMVVATACSSTLVSTHLAMHALRRGECSVALSGGVSLMVHPDTSTVLSHMGALARDGRSKTFDASADGFGRGEGCGVLVLKRLSDAQRDGDRIYALLRGSAVNHDGPSGGLTVPHGPAQERLLVSALASAELSAADVDYIEAHGTGTPLGDPIEVQAIDAIMGAQRPADLPLWIGSAKTNIGHLEAAAGVAGIIKIALALDHERLPASLHFNTPNPAIDWASCRPQVVAQARAWARGERPRVAGVSSFGLSGINAHVLVSEAPTATVERGGRPRPWQVLPLSAKSPAALAELARRWASALERAPHDEHAVADLCHTARVARSHLSVRAAVTGSSASQLCERLATLASSAPAREAKLALLFTGQGAQAVDMGRELFASEPRFRASVERCAALLDGQLERPLLEVLYPTHAPESPDASPSETLIDETRWAHVTLFTLEYALGRTLMDWGVRPAYLFGHSLGEFAAACLAGVFELEDALRIVEARGRLMQALPSGGTMYAVAASVEEVAPLVELFPDRVAIAGHNGPASLTLSGEASVLAGVVAQLEGRGLRCRRLRVSHAFHSPLMDPMLDAFEAVVASATRRRPSIALVSSVHGRAIDEEVLDPRYWRRHVRETVAFSAGLRWLDARGVDCFLELGPGPVLAGLGPLTIDKPATRWLSVLGRVGDDEGLANACAALHEAGQTLDWRAYDDDAPGAADRRRVPAPCYPWQRRRHWLELPRDYLTRRRREADASQASHPLLGRALELATRTRVFEAQIGVAAPSWLGDHRVFGASVLPGAALLEAFLAAADQLLDGAPSRLEQVEFVRALVLPDEGVVSLQIIAEPSAAGDDWSLTAHSRLGTGPWTLRARALLRPGPASPSEAVAPAPGSVIRDRARATSFYAEAAALGLDYGPAFRPIQELGGRDGQCSGTLELAPELGDDGVAWRLHPVLGDGCLQVLGAIFSDHADGAVHLPVSIDRVQLRRSAPSRVRVEAAMRGAAEGEAGERWADFAIYTSNTTSDAEPALVAQVEGVRFRAASVAALRAELRPSLDDWWYAERWVERPLDPTPQPTTPAPGKWLLIAAEHDLASRLAQALRAGAGTEEIEVELVTASDDLDARLAGLIAGSPALLGVVDLRPLALAEPDNDQLRTSAHGPCLESLALIRGLLAHPAAPLLASVSAGAIDLGEPERTVASPLAATVHGLLRVAAREHRELRAVAIDLAIPDVDVAPLAAELWARVSATAPARAELRVALRGDRRHVARLTRAPVEIRQMNPLDSAATYLVTGGTRGIGAQILAPLADAGARTLVAVGRSGELGDPEAEALVAQLRERGVRVELRAVDVSDPTAITQLLTWIDAELGPLRGVVHSAGLIDDGAVANLTAAQFERVFGPKLLGAHHLDRATRARELDFFVLFSSAAAALASAGQANYVAANAYLDALAEDRRRAGCPATSIAWGAWADVGAAARFGVAERLQRRGMYGITSERGRDCFAQILASASAASNGPARIIVAPVDWRVMLEAHGDPYFEALVGASAAGGSTSSGGALLERLRAAPALRRHALLTAHVSAAVASVLGRPDDEIGGDQAFFELGMDSLMTVELRDRLQRELGHPMPATVAVEHATVTALSAWIEANIPGVHEPGVREPGDRERPDPQPARETNTSGPVTATSDEPSPPAEAGALVDAAQTLSDAEIRARLRGRGRA</sequence>
<dbReference type="GO" id="GO:0005886">
    <property type="term" value="C:plasma membrane"/>
    <property type="evidence" value="ECO:0007669"/>
    <property type="project" value="TreeGrafter"/>
</dbReference>
<dbReference type="InterPro" id="IPR057326">
    <property type="entry name" value="KR_dom"/>
</dbReference>
<evidence type="ECO:0000256" key="3">
    <source>
        <dbReference type="ARBA" id="ARBA00022679"/>
    </source>
</evidence>
<comment type="caution">
    <text evidence="10">The sequence shown here is derived from an EMBL/GenBank/DDBJ whole genome shotgun (WGS) entry which is preliminary data.</text>
</comment>
<dbReference type="SMART" id="SM00826">
    <property type="entry name" value="PKS_DH"/>
    <property type="match status" value="1"/>
</dbReference>
<evidence type="ECO:0000256" key="1">
    <source>
        <dbReference type="ARBA" id="ARBA00022450"/>
    </source>
</evidence>
<dbReference type="Pfam" id="PF00550">
    <property type="entry name" value="PP-binding"/>
    <property type="match status" value="1"/>
</dbReference>
<dbReference type="Pfam" id="PF22621">
    <property type="entry name" value="CurL-like_PKS_C"/>
    <property type="match status" value="1"/>
</dbReference>
<dbReference type="InterPro" id="IPR006162">
    <property type="entry name" value="Ppantetheine_attach_site"/>
</dbReference>
<dbReference type="CDD" id="cd00833">
    <property type="entry name" value="PKS"/>
    <property type="match status" value="1"/>
</dbReference>
<dbReference type="GO" id="GO:0005737">
    <property type="term" value="C:cytoplasm"/>
    <property type="evidence" value="ECO:0007669"/>
    <property type="project" value="TreeGrafter"/>
</dbReference>
<dbReference type="Gene3D" id="3.40.50.720">
    <property type="entry name" value="NAD(P)-binding Rossmann-like Domain"/>
    <property type="match status" value="1"/>
</dbReference>
<dbReference type="PROSITE" id="PS00012">
    <property type="entry name" value="PHOSPHOPANTETHEINE"/>
    <property type="match status" value="1"/>
</dbReference>
<dbReference type="InterPro" id="IPR036736">
    <property type="entry name" value="ACP-like_sf"/>
</dbReference>
<dbReference type="GO" id="GO:0006633">
    <property type="term" value="P:fatty acid biosynthetic process"/>
    <property type="evidence" value="ECO:0007669"/>
    <property type="project" value="TreeGrafter"/>
</dbReference>
<evidence type="ECO:0000256" key="6">
    <source>
        <dbReference type="SAM" id="MobiDB-lite"/>
    </source>
</evidence>
<dbReference type="Gene3D" id="1.10.1200.10">
    <property type="entry name" value="ACP-like"/>
    <property type="match status" value="1"/>
</dbReference>
<evidence type="ECO:0000259" key="8">
    <source>
        <dbReference type="PROSITE" id="PS52004"/>
    </source>
</evidence>